<gene>
    <name evidence="2" type="ORF">TbgDal_V2880</name>
</gene>
<organism evidence="2 3">
    <name type="scientific">Trypanosoma brucei gambiense (strain MHOM/CI/86/DAL972)</name>
    <dbReference type="NCBI Taxonomy" id="679716"/>
    <lineage>
        <taxon>Eukaryota</taxon>
        <taxon>Discoba</taxon>
        <taxon>Euglenozoa</taxon>
        <taxon>Kinetoplastea</taxon>
        <taxon>Metakinetoplastina</taxon>
        <taxon>Trypanosomatida</taxon>
        <taxon>Trypanosomatidae</taxon>
        <taxon>Trypanosoma</taxon>
    </lineage>
</organism>
<proteinExistence type="predicted"/>
<dbReference type="AlphaFoldDB" id="C9ZP22"/>
<dbReference type="KEGG" id="tbg:TbgDal_V2880"/>
<dbReference type="EMBL" id="FN554968">
    <property type="protein sequence ID" value="CBH11150.1"/>
    <property type="molecule type" value="Genomic_DNA"/>
</dbReference>
<dbReference type="GeneID" id="23861279"/>
<evidence type="ECO:0000256" key="1">
    <source>
        <dbReference type="SAM" id="Phobius"/>
    </source>
</evidence>
<evidence type="ECO:0000313" key="2">
    <source>
        <dbReference type="EMBL" id="CBH11150.1"/>
    </source>
</evidence>
<feature type="transmembrane region" description="Helical" evidence="1">
    <location>
        <begin position="103"/>
        <end position="123"/>
    </location>
</feature>
<keyword evidence="1" id="KW-0812">Transmembrane</keyword>
<keyword evidence="1" id="KW-1133">Transmembrane helix</keyword>
<reference evidence="3" key="1">
    <citation type="journal article" date="2010" name="PLoS Negl. Trop. Dis.">
        <title>The genome sequence of Trypanosoma brucei gambiense, causative agent of chronic human african trypanosomiasis.</title>
        <authorList>
            <person name="Jackson A.P."/>
            <person name="Sanders M."/>
            <person name="Berry A."/>
            <person name="McQuillan J."/>
            <person name="Aslett M.A."/>
            <person name="Quail M.A."/>
            <person name="Chukualim B."/>
            <person name="Capewell P."/>
            <person name="MacLeod A."/>
            <person name="Melville S.E."/>
            <person name="Gibson W."/>
            <person name="Barry J.D."/>
            <person name="Berriman M."/>
            <person name="Hertz-Fowler C."/>
        </authorList>
    </citation>
    <scope>NUCLEOTIDE SEQUENCE [LARGE SCALE GENOMIC DNA]</scope>
    <source>
        <strain evidence="3">MHOM/CI/86/DAL972</strain>
    </source>
</reference>
<dbReference type="Proteomes" id="UP000002316">
    <property type="component" value="Chromosome 5"/>
</dbReference>
<evidence type="ECO:0000313" key="3">
    <source>
        <dbReference type="Proteomes" id="UP000002316"/>
    </source>
</evidence>
<keyword evidence="1" id="KW-0472">Membrane</keyword>
<name>C9ZP22_TRYB9</name>
<accession>C9ZP22</accession>
<dbReference type="RefSeq" id="XP_011773437.1">
    <property type="nucleotide sequence ID" value="XM_011775135.1"/>
</dbReference>
<sequence>MEKDTVGCTVGRSSHQHESCRFCFQQENTFFFLFFLRRRYKYTIMGHGGMAFCPLLPRACEVSPPPLYRKALYTSAYLCSPPNDLLNWRPLRFAALCNMQQQWCSFSILSSVFTAVPLVILHLKLS</sequence>
<protein>
    <submittedName>
        <fullName evidence="2">Uncharacterized protein</fullName>
    </submittedName>
</protein>